<comment type="caution">
    <text evidence="2">The sequence shown here is derived from an EMBL/GenBank/DDBJ whole genome shotgun (WGS) entry which is preliminary data.</text>
</comment>
<evidence type="ECO:0000313" key="3">
    <source>
        <dbReference type="Proteomes" id="UP001054252"/>
    </source>
</evidence>
<feature type="transmembrane region" description="Helical" evidence="1">
    <location>
        <begin position="39"/>
        <end position="60"/>
    </location>
</feature>
<evidence type="ECO:0008006" key="4">
    <source>
        <dbReference type="Google" id="ProtNLM"/>
    </source>
</evidence>
<gene>
    <name evidence="2" type="ORF">SLEP1_g42208</name>
</gene>
<sequence length="159" mass="17795">MLELLSSPTAQACWSRLVLLPPMTFQDLSVFGSLFSDPFLIFMFSGCFVLFCVLVQFVFFSSGNPRLFFVDLGRGLLVFSISCSVWCRSSSLLSPPTDLWRRVRGLPDLMPIAALLLVSRDCRRLIGLPLGILEPDAISSKVDRRVSRIDRSTEGRDIS</sequence>
<keyword evidence="1" id="KW-0472">Membrane</keyword>
<dbReference type="AlphaFoldDB" id="A0AAV5L9Z1"/>
<dbReference type="Proteomes" id="UP001054252">
    <property type="component" value="Unassembled WGS sequence"/>
</dbReference>
<keyword evidence="1" id="KW-1133">Transmembrane helix</keyword>
<name>A0AAV5L9Z1_9ROSI</name>
<evidence type="ECO:0000256" key="1">
    <source>
        <dbReference type="SAM" id="Phobius"/>
    </source>
</evidence>
<keyword evidence="1" id="KW-0812">Transmembrane</keyword>
<accession>A0AAV5L9Z1</accession>
<evidence type="ECO:0000313" key="2">
    <source>
        <dbReference type="EMBL" id="GKV33744.1"/>
    </source>
</evidence>
<organism evidence="2 3">
    <name type="scientific">Rubroshorea leprosula</name>
    <dbReference type="NCBI Taxonomy" id="152421"/>
    <lineage>
        <taxon>Eukaryota</taxon>
        <taxon>Viridiplantae</taxon>
        <taxon>Streptophyta</taxon>
        <taxon>Embryophyta</taxon>
        <taxon>Tracheophyta</taxon>
        <taxon>Spermatophyta</taxon>
        <taxon>Magnoliopsida</taxon>
        <taxon>eudicotyledons</taxon>
        <taxon>Gunneridae</taxon>
        <taxon>Pentapetalae</taxon>
        <taxon>rosids</taxon>
        <taxon>malvids</taxon>
        <taxon>Malvales</taxon>
        <taxon>Dipterocarpaceae</taxon>
        <taxon>Rubroshorea</taxon>
    </lineage>
</organism>
<proteinExistence type="predicted"/>
<keyword evidence="3" id="KW-1185">Reference proteome</keyword>
<reference evidence="2 3" key="1">
    <citation type="journal article" date="2021" name="Commun. Biol.">
        <title>The genome of Shorea leprosula (Dipterocarpaceae) highlights the ecological relevance of drought in aseasonal tropical rainforests.</title>
        <authorList>
            <person name="Ng K.K.S."/>
            <person name="Kobayashi M.J."/>
            <person name="Fawcett J.A."/>
            <person name="Hatakeyama M."/>
            <person name="Paape T."/>
            <person name="Ng C.H."/>
            <person name="Ang C.C."/>
            <person name="Tnah L.H."/>
            <person name="Lee C.T."/>
            <person name="Nishiyama T."/>
            <person name="Sese J."/>
            <person name="O'Brien M.J."/>
            <person name="Copetti D."/>
            <person name="Mohd Noor M.I."/>
            <person name="Ong R.C."/>
            <person name="Putra M."/>
            <person name="Sireger I.Z."/>
            <person name="Indrioko S."/>
            <person name="Kosugi Y."/>
            <person name="Izuno A."/>
            <person name="Isagi Y."/>
            <person name="Lee S.L."/>
            <person name="Shimizu K.K."/>
        </authorList>
    </citation>
    <scope>NUCLEOTIDE SEQUENCE [LARGE SCALE GENOMIC DNA]</scope>
    <source>
        <strain evidence="2">214</strain>
    </source>
</reference>
<protein>
    <recommendedName>
        <fullName evidence="4">Transmembrane protein</fullName>
    </recommendedName>
</protein>
<dbReference type="EMBL" id="BPVZ01000102">
    <property type="protein sequence ID" value="GKV33744.1"/>
    <property type="molecule type" value="Genomic_DNA"/>
</dbReference>